<evidence type="ECO:0000313" key="2">
    <source>
        <dbReference type="Proteomes" id="UP000237105"/>
    </source>
</evidence>
<name>A0A2P5D9A1_PARAD</name>
<dbReference type="Proteomes" id="UP000237105">
    <property type="component" value="Unassembled WGS sequence"/>
</dbReference>
<proteinExistence type="predicted"/>
<sequence>MGLDVKLNFSLKMKEKDTSGAGSFAPGQGEIIGYARHIHGGFHSSQHISFEELSWIVRTCSTLSGYYMPSLMSRHKVAE</sequence>
<organism evidence="1 2">
    <name type="scientific">Parasponia andersonii</name>
    <name type="common">Sponia andersonii</name>
    <dbReference type="NCBI Taxonomy" id="3476"/>
    <lineage>
        <taxon>Eukaryota</taxon>
        <taxon>Viridiplantae</taxon>
        <taxon>Streptophyta</taxon>
        <taxon>Embryophyta</taxon>
        <taxon>Tracheophyta</taxon>
        <taxon>Spermatophyta</taxon>
        <taxon>Magnoliopsida</taxon>
        <taxon>eudicotyledons</taxon>
        <taxon>Gunneridae</taxon>
        <taxon>Pentapetalae</taxon>
        <taxon>rosids</taxon>
        <taxon>fabids</taxon>
        <taxon>Rosales</taxon>
        <taxon>Cannabaceae</taxon>
        <taxon>Parasponia</taxon>
    </lineage>
</organism>
<keyword evidence="2" id="KW-1185">Reference proteome</keyword>
<gene>
    <name evidence="1" type="ORF">PanWU01x14_086320</name>
</gene>
<comment type="caution">
    <text evidence="1">The sequence shown here is derived from an EMBL/GenBank/DDBJ whole genome shotgun (WGS) entry which is preliminary data.</text>
</comment>
<reference evidence="2" key="1">
    <citation type="submission" date="2016-06" db="EMBL/GenBank/DDBJ databases">
        <title>Parallel loss of symbiosis genes in relatives of nitrogen-fixing non-legume Parasponia.</title>
        <authorList>
            <person name="Van Velzen R."/>
            <person name="Holmer R."/>
            <person name="Bu F."/>
            <person name="Rutten L."/>
            <person name="Van Zeijl A."/>
            <person name="Liu W."/>
            <person name="Santuari L."/>
            <person name="Cao Q."/>
            <person name="Sharma T."/>
            <person name="Shen D."/>
            <person name="Roswanjaya Y."/>
            <person name="Wardhani T."/>
            <person name="Kalhor M.S."/>
            <person name="Jansen J."/>
            <person name="Van den Hoogen J."/>
            <person name="Gungor B."/>
            <person name="Hartog M."/>
            <person name="Hontelez J."/>
            <person name="Verver J."/>
            <person name="Yang W.-C."/>
            <person name="Schijlen E."/>
            <person name="Repin R."/>
            <person name="Schilthuizen M."/>
            <person name="Schranz E."/>
            <person name="Heidstra R."/>
            <person name="Miyata K."/>
            <person name="Fedorova E."/>
            <person name="Kohlen W."/>
            <person name="Bisseling T."/>
            <person name="Smit S."/>
            <person name="Geurts R."/>
        </authorList>
    </citation>
    <scope>NUCLEOTIDE SEQUENCE [LARGE SCALE GENOMIC DNA]</scope>
    <source>
        <strain evidence="2">cv. WU1-14</strain>
    </source>
</reference>
<evidence type="ECO:0000313" key="1">
    <source>
        <dbReference type="EMBL" id="PON69848.1"/>
    </source>
</evidence>
<dbReference type="AlphaFoldDB" id="A0A2P5D9A1"/>
<dbReference type="EMBL" id="JXTB01000054">
    <property type="protein sequence ID" value="PON69848.1"/>
    <property type="molecule type" value="Genomic_DNA"/>
</dbReference>
<protein>
    <submittedName>
        <fullName evidence="1">Uncharacterized protein</fullName>
    </submittedName>
</protein>
<accession>A0A2P5D9A1</accession>